<accession>A0A2I0JBC2</accession>
<sequence>MEESRNLWQKRLQGAIYRVSGPVPIAGLSESSSDNEDSLSGDHDEQALVDLSNLEKVFITGVLDELKICFYYNKLHEQSFMRVLLADEHSLFEFRAIGGQ</sequence>
<dbReference type="AlphaFoldDB" id="A0A2I0JBC2"/>
<evidence type="ECO:0000313" key="1">
    <source>
        <dbReference type="EMBL" id="PKI53524.1"/>
    </source>
</evidence>
<protein>
    <submittedName>
        <fullName evidence="1">Uncharacterized protein</fullName>
    </submittedName>
</protein>
<dbReference type="EMBL" id="PGOL01001853">
    <property type="protein sequence ID" value="PKI53524.1"/>
    <property type="molecule type" value="Genomic_DNA"/>
</dbReference>
<proteinExistence type="predicted"/>
<evidence type="ECO:0000313" key="2">
    <source>
        <dbReference type="Proteomes" id="UP000233551"/>
    </source>
</evidence>
<dbReference type="Proteomes" id="UP000233551">
    <property type="component" value="Unassembled WGS sequence"/>
</dbReference>
<keyword evidence="2" id="KW-1185">Reference proteome</keyword>
<reference evidence="1 2" key="1">
    <citation type="submission" date="2017-11" db="EMBL/GenBank/DDBJ databases">
        <title>De-novo sequencing of pomegranate (Punica granatum L.) genome.</title>
        <authorList>
            <person name="Akparov Z."/>
            <person name="Amiraslanov A."/>
            <person name="Hajiyeva S."/>
            <person name="Abbasov M."/>
            <person name="Kaur K."/>
            <person name="Hamwieh A."/>
            <person name="Solovyev V."/>
            <person name="Salamov A."/>
            <person name="Braich B."/>
            <person name="Kosarev P."/>
            <person name="Mahmoud A."/>
            <person name="Hajiyev E."/>
            <person name="Babayeva S."/>
            <person name="Izzatullayeva V."/>
            <person name="Mammadov A."/>
            <person name="Mammadov A."/>
            <person name="Sharifova S."/>
            <person name="Ojaghi J."/>
            <person name="Eynullazada K."/>
            <person name="Bayramov B."/>
            <person name="Abdulazimova A."/>
            <person name="Shahmuradov I."/>
        </authorList>
    </citation>
    <scope>NUCLEOTIDE SEQUENCE [LARGE SCALE GENOMIC DNA]</scope>
    <source>
        <strain evidence="2">cv. AG2017</strain>
        <tissue evidence="1">Leaf</tissue>
    </source>
</reference>
<comment type="caution">
    <text evidence="1">The sequence shown here is derived from an EMBL/GenBank/DDBJ whole genome shotgun (WGS) entry which is preliminary data.</text>
</comment>
<gene>
    <name evidence="1" type="ORF">CRG98_026069</name>
</gene>
<name>A0A2I0JBC2_PUNGR</name>
<organism evidence="1 2">
    <name type="scientific">Punica granatum</name>
    <name type="common">Pomegranate</name>
    <dbReference type="NCBI Taxonomy" id="22663"/>
    <lineage>
        <taxon>Eukaryota</taxon>
        <taxon>Viridiplantae</taxon>
        <taxon>Streptophyta</taxon>
        <taxon>Embryophyta</taxon>
        <taxon>Tracheophyta</taxon>
        <taxon>Spermatophyta</taxon>
        <taxon>Magnoliopsida</taxon>
        <taxon>eudicotyledons</taxon>
        <taxon>Gunneridae</taxon>
        <taxon>Pentapetalae</taxon>
        <taxon>rosids</taxon>
        <taxon>malvids</taxon>
        <taxon>Myrtales</taxon>
        <taxon>Lythraceae</taxon>
        <taxon>Punica</taxon>
    </lineage>
</organism>
<dbReference type="STRING" id="22663.A0A2I0JBC2"/>
<feature type="non-terminal residue" evidence="1">
    <location>
        <position position="100"/>
    </location>
</feature>